<sequence>MDGMSQWVVGTMTTTPYHKIIYSKIIIMDRLRKNGPES</sequence>
<organism evidence="1 2">
    <name type="scientific">Leptospira inadai serovar Lyme str. 10</name>
    <dbReference type="NCBI Taxonomy" id="1049790"/>
    <lineage>
        <taxon>Bacteria</taxon>
        <taxon>Pseudomonadati</taxon>
        <taxon>Spirochaetota</taxon>
        <taxon>Spirochaetia</taxon>
        <taxon>Leptospirales</taxon>
        <taxon>Leptospiraceae</taxon>
        <taxon>Leptospira</taxon>
    </lineage>
</organism>
<evidence type="ECO:0000313" key="1">
    <source>
        <dbReference type="EMBL" id="EQA38111.1"/>
    </source>
</evidence>
<dbReference type="Proteomes" id="UP000018719">
    <property type="component" value="Unassembled WGS sequence"/>
</dbReference>
<protein>
    <submittedName>
        <fullName evidence="1">Uncharacterized protein</fullName>
    </submittedName>
</protein>
<evidence type="ECO:0000313" key="2">
    <source>
        <dbReference type="Proteomes" id="UP000018719"/>
    </source>
</evidence>
<proteinExistence type="predicted"/>
<dbReference type="EMBL" id="AHMM02000015">
    <property type="protein sequence ID" value="EQA38111.1"/>
    <property type="molecule type" value="Genomic_DNA"/>
</dbReference>
<dbReference type="AlphaFoldDB" id="V6HDD2"/>
<reference evidence="1 2" key="1">
    <citation type="submission" date="2013-05" db="EMBL/GenBank/DDBJ databases">
        <authorList>
            <person name="Harkins D.M."/>
            <person name="Durkin A.S."/>
            <person name="Brinkac L.M."/>
            <person name="Haft D.H."/>
            <person name="Selengut J.D."/>
            <person name="Sanka R."/>
            <person name="DePew J."/>
            <person name="Purushe J."/>
            <person name="Hartskeerl R.A."/>
            <person name="Ahmed A."/>
            <person name="van der Linden H."/>
            <person name="Goris M.G.A."/>
            <person name="Vinetz J.M."/>
            <person name="Sutton G.G."/>
            <person name="Nierman W.C."/>
            <person name="Fouts D.E."/>
        </authorList>
    </citation>
    <scope>NUCLEOTIDE SEQUENCE [LARGE SCALE GENOMIC DNA]</scope>
    <source>
        <strain evidence="1 2">10</strain>
    </source>
</reference>
<accession>V6HDD2</accession>
<comment type="caution">
    <text evidence="1">The sequence shown here is derived from an EMBL/GenBank/DDBJ whole genome shotgun (WGS) entry which is preliminary data.</text>
</comment>
<gene>
    <name evidence="1" type="ORF">LEP1GSC047_3905</name>
</gene>
<name>V6HDD2_9LEPT</name>